<keyword evidence="9" id="KW-0812">Transmembrane</keyword>
<evidence type="ECO:0000256" key="3">
    <source>
        <dbReference type="ARBA" id="ARBA00022980"/>
    </source>
</evidence>
<dbReference type="GO" id="GO:0003735">
    <property type="term" value="F:structural constituent of ribosome"/>
    <property type="evidence" value="ECO:0007669"/>
    <property type="project" value="InterPro"/>
</dbReference>
<dbReference type="Proteomes" id="UP000054937">
    <property type="component" value="Unassembled WGS sequence"/>
</dbReference>
<dbReference type="CDD" id="cd06661">
    <property type="entry name" value="GGCT_like"/>
    <property type="match status" value="1"/>
</dbReference>
<dbReference type="Pfam" id="PF13772">
    <property type="entry name" value="AIG2_2"/>
    <property type="match status" value="1"/>
</dbReference>
<dbReference type="AlphaFoldDB" id="A0A0V0R7W4"/>
<name>A0A0V0R7W4_PSEPJ</name>
<feature type="active site" description="Proton acceptor" evidence="6">
    <location>
        <position position="112"/>
    </location>
</feature>
<dbReference type="GO" id="GO:1990904">
    <property type="term" value="C:ribonucleoprotein complex"/>
    <property type="evidence" value="ECO:0007669"/>
    <property type="project" value="UniProtKB-KW"/>
</dbReference>
<keyword evidence="11" id="KW-1185">Reference proteome</keyword>
<keyword evidence="5 8" id="KW-0687">Ribonucleoprotein</keyword>
<dbReference type="PANTHER" id="PTHR12935:SF0">
    <property type="entry name" value="GAMMA-GLUTAMYLCYCLOTRANSFERASE"/>
    <property type="match status" value="1"/>
</dbReference>
<feature type="transmembrane region" description="Helical" evidence="9">
    <location>
        <begin position="197"/>
        <end position="220"/>
    </location>
</feature>
<dbReference type="GO" id="GO:0006412">
    <property type="term" value="P:translation"/>
    <property type="evidence" value="ECO:0007669"/>
    <property type="project" value="InterPro"/>
</dbReference>
<dbReference type="EMBL" id="LDAU01000025">
    <property type="protein sequence ID" value="KRX10567.1"/>
    <property type="molecule type" value="Genomic_DNA"/>
</dbReference>
<evidence type="ECO:0000256" key="1">
    <source>
        <dbReference type="ARBA" id="ARBA00007803"/>
    </source>
</evidence>
<keyword evidence="3 8" id="KW-0689">Ribosomal protein</keyword>
<evidence type="ECO:0000256" key="4">
    <source>
        <dbReference type="ARBA" id="ARBA00023239"/>
    </source>
</evidence>
<feature type="binding site" evidence="7">
    <location>
        <position position="163"/>
    </location>
    <ligand>
        <name>substrate</name>
    </ligand>
</feature>
<evidence type="ECO:0000256" key="5">
    <source>
        <dbReference type="ARBA" id="ARBA00023274"/>
    </source>
</evidence>
<dbReference type="InterPro" id="IPR017939">
    <property type="entry name" value="G-Glutamylcylcotransferase"/>
</dbReference>
<dbReference type="Gene3D" id="3.10.490.10">
    <property type="entry name" value="Gamma-glutamyl cyclotransferase-like"/>
    <property type="match status" value="1"/>
</dbReference>
<evidence type="ECO:0000256" key="7">
    <source>
        <dbReference type="PIRSR" id="PIRSR617939-2"/>
    </source>
</evidence>
<evidence type="ECO:0000256" key="9">
    <source>
        <dbReference type="SAM" id="Phobius"/>
    </source>
</evidence>
<organism evidence="10 11">
    <name type="scientific">Pseudocohnilembus persalinus</name>
    <name type="common">Ciliate</name>
    <dbReference type="NCBI Taxonomy" id="266149"/>
    <lineage>
        <taxon>Eukaryota</taxon>
        <taxon>Sar</taxon>
        <taxon>Alveolata</taxon>
        <taxon>Ciliophora</taxon>
        <taxon>Intramacronucleata</taxon>
        <taxon>Oligohymenophorea</taxon>
        <taxon>Scuticociliatia</taxon>
        <taxon>Philasterida</taxon>
        <taxon>Pseudocohnilembidae</taxon>
        <taxon>Pseudocohnilembus</taxon>
    </lineage>
</organism>
<dbReference type="GO" id="GO:0003839">
    <property type="term" value="F:gamma-glutamylcyclotransferase activity"/>
    <property type="evidence" value="ECO:0007669"/>
    <property type="project" value="UniProtKB-EC"/>
</dbReference>
<keyword evidence="9" id="KW-0472">Membrane</keyword>
<dbReference type="InterPro" id="IPR038464">
    <property type="entry name" value="Ribosomal_eL38_sf"/>
</dbReference>
<accession>A0A0V0R7W4</accession>
<gene>
    <name evidence="10" type="ORF">PPERSA_05387</name>
</gene>
<protein>
    <recommendedName>
        <fullName evidence="2">gamma-glutamylcyclotransferase</fullName>
        <ecNumber evidence="2">4.3.2.9</ecNumber>
    </recommendedName>
</protein>
<evidence type="ECO:0000256" key="8">
    <source>
        <dbReference type="RuleBase" id="RU003445"/>
    </source>
</evidence>
<comment type="caution">
    <text evidence="10">The sequence shown here is derived from an EMBL/GenBank/DDBJ whole genome shotgun (WGS) entry which is preliminary data.</text>
</comment>
<sequence>MSIPDYVKTWPGYIKCVYNGMMPKSELDADGYLWEFAYGSNINNKVFKQKRGLKAIQQELGIIKDWKLTMDHGGIPFAEPGFGNVQPCIGAELHGVMHQMSYEDFIKLQRTEGGGGSRPGYFPIKLKAISYEGVEREVWVFKTHLQAEESAYTHIPQFPSNRYLSIIREGAKDQGIKQDYLEFLDQYEDNDMGKKPLIYNFFKILFSLIFGSVIILLFGAGKLGILNTRMAPCLVFIYDVFFKKVAWIPREILDIKKFLQIIKGVGADQKTQKTESQKKVLYIKHGKSITKFKLRGRRYLYTFQTPDKDKANKFLQSIPATLQKVDLKSKTAKKGKK</sequence>
<reference evidence="10 11" key="1">
    <citation type="journal article" date="2015" name="Sci. Rep.">
        <title>Genome of the facultative scuticociliatosis pathogen Pseudocohnilembus persalinus provides insight into its virulence through horizontal gene transfer.</title>
        <authorList>
            <person name="Xiong J."/>
            <person name="Wang G."/>
            <person name="Cheng J."/>
            <person name="Tian M."/>
            <person name="Pan X."/>
            <person name="Warren A."/>
            <person name="Jiang C."/>
            <person name="Yuan D."/>
            <person name="Miao W."/>
        </authorList>
    </citation>
    <scope>NUCLEOTIDE SEQUENCE [LARGE SCALE GENOMIC DNA]</scope>
    <source>
        <strain evidence="10">36N120E</strain>
    </source>
</reference>
<dbReference type="InParanoid" id="A0A0V0R7W4"/>
<dbReference type="EC" id="4.3.2.9" evidence="2"/>
<dbReference type="GO" id="GO:0005840">
    <property type="term" value="C:ribosome"/>
    <property type="evidence" value="ECO:0007669"/>
    <property type="project" value="UniProtKB-KW"/>
</dbReference>
<dbReference type="Gene3D" id="3.30.720.90">
    <property type="match status" value="1"/>
</dbReference>
<comment type="similarity">
    <text evidence="1 8">Belongs to the eukaryotic ribosomal protein eL38 family.</text>
</comment>
<dbReference type="PANTHER" id="PTHR12935">
    <property type="entry name" value="GAMMA-GLUTAMYLCYCLOTRANSFERASE"/>
    <property type="match status" value="1"/>
</dbReference>
<evidence type="ECO:0000313" key="11">
    <source>
        <dbReference type="Proteomes" id="UP000054937"/>
    </source>
</evidence>
<dbReference type="InterPro" id="IPR013024">
    <property type="entry name" value="GGCT-like"/>
</dbReference>
<keyword evidence="9" id="KW-1133">Transmembrane helix</keyword>
<dbReference type="Pfam" id="PF01781">
    <property type="entry name" value="Ribosomal_L38e"/>
    <property type="match status" value="1"/>
</dbReference>
<evidence type="ECO:0000256" key="6">
    <source>
        <dbReference type="PIRSR" id="PIRSR617939-1"/>
    </source>
</evidence>
<proteinExistence type="inferred from homology"/>
<keyword evidence="4" id="KW-0456">Lyase</keyword>
<dbReference type="InterPro" id="IPR002675">
    <property type="entry name" value="Ribosomal_eL38"/>
</dbReference>
<evidence type="ECO:0000313" key="10">
    <source>
        <dbReference type="EMBL" id="KRX10567.1"/>
    </source>
</evidence>
<evidence type="ECO:0000256" key="2">
    <source>
        <dbReference type="ARBA" id="ARBA00012346"/>
    </source>
</evidence>
<dbReference type="OrthoDB" id="306868at2759"/>